<evidence type="ECO:0000256" key="3">
    <source>
        <dbReference type="SAM" id="SignalP"/>
    </source>
</evidence>
<name>A0A1Y1JI79_PLAGO</name>
<evidence type="ECO:0000256" key="2">
    <source>
        <dbReference type="SAM" id="MobiDB-lite"/>
    </source>
</evidence>
<accession>A0A1Y1JI79</accession>
<evidence type="ECO:0000259" key="4">
    <source>
        <dbReference type="Pfam" id="PF12948"/>
    </source>
</evidence>
<evidence type="ECO:0000313" key="6">
    <source>
        <dbReference type="Proteomes" id="UP000195521"/>
    </source>
</evidence>
<evidence type="ECO:0000256" key="1">
    <source>
        <dbReference type="SAM" id="Coils"/>
    </source>
</evidence>
<feature type="coiled-coil region" evidence="1">
    <location>
        <begin position="58"/>
        <end position="85"/>
    </location>
</feature>
<feature type="chain" id="PRO_5013141289" evidence="3">
    <location>
        <begin position="26"/>
        <end position="429"/>
    </location>
</feature>
<feature type="domain" description="Merozoite surface protein C-terminal" evidence="4">
    <location>
        <begin position="300"/>
        <end position="420"/>
    </location>
</feature>
<keyword evidence="5" id="KW-0477">Merozoite</keyword>
<gene>
    <name evidence="5" type="ORF">PGO_122180</name>
</gene>
<feature type="compositionally biased region" description="Polar residues" evidence="2">
    <location>
        <begin position="156"/>
        <end position="172"/>
    </location>
</feature>
<organism evidence="5 6">
    <name type="scientific">Plasmodium gonderi</name>
    <dbReference type="NCBI Taxonomy" id="77519"/>
    <lineage>
        <taxon>Eukaryota</taxon>
        <taxon>Sar</taxon>
        <taxon>Alveolata</taxon>
        <taxon>Apicomplexa</taxon>
        <taxon>Aconoidasida</taxon>
        <taxon>Haemosporida</taxon>
        <taxon>Plasmodiidae</taxon>
        <taxon>Plasmodium</taxon>
        <taxon>Plasmodium (Plasmodium)</taxon>
    </lineage>
</organism>
<reference evidence="6" key="1">
    <citation type="submission" date="2017-04" db="EMBL/GenBank/DDBJ databases">
        <title>Plasmodium gonderi genome.</title>
        <authorList>
            <person name="Arisue N."/>
            <person name="Honma H."/>
            <person name="Kawai S."/>
            <person name="Tougan T."/>
            <person name="Tanabe K."/>
            <person name="Horii T."/>
        </authorList>
    </citation>
    <scope>NUCLEOTIDE SEQUENCE [LARGE SCALE GENOMIC DNA]</scope>
    <source>
        <strain evidence="6">ATCC 30045</strain>
    </source>
</reference>
<keyword evidence="6" id="KW-1185">Reference proteome</keyword>
<dbReference type="Proteomes" id="UP000195521">
    <property type="component" value="Unassembled WGS sequence"/>
</dbReference>
<feature type="region of interest" description="Disordered" evidence="2">
    <location>
        <begin position="206"/>
        <end position="271"/>
    </location>
</feature>
<proteinExistence type="predicted"/>
<keyword evidence="1" id="KW-0175">Coiled coil</keyword>
<dbReference type="Pfam" id="PF12948">
    <property type="entry name" value="MSP7_C"/>
    <property type="match status" value="1"/>
</dbReference>
<evidence type="ECO:0000313" key="5">
    <source>
        <dbReference type="EMBL" id="GAW82221.1"/>
    </source>
</evidence>
<keyword evidence="3" id="KW-0732">Signal</keyword>
<dbReference type="EMBL" id="BDQF01000013">
    <property type="protein sequence ID" value="GAW82221.1"/>
    <property type="molecule type" value="Genomic_DNA"/>
</dbReference>
<dbReference type="GeneID" id="39748958"/>
<feature type="compositionally biased region" description="Basic and acidic residues" evidence="2">
    <location>
        <begin position="173"/>
        <end position="186"/>
    </location>
</feature>
<protein>
    <submittedName>
        <fullName evidence="5">Merozoite surface protein 7</fullName>
    </submittedName>
</protein>
<feature type="region of interest" description="Disordered" evidence="2">
    <location>
        <begin position="148"/>
        <end position="186"/>
    </location>
</feature>
<feature type="compositionally biased region" description="Polar residues" evidence="2">
    <location>
        <begin position="206"/>
        <end position="227"/>
    </location>
</feature>
<dbReference type="RefSeq" id="XP_028544810.1">
    <property type="nucleotide sequence ID" value="XM_028689009.1"/>
</dbReference>
<comment type="caution">
    <text evidence="5">The sequence shown here is derived from an EMBL/GenBank/DDBJ whole genome shotgun (WGS) entry which is preliminary data.</text>
</comment>
<feature type="signal peptide" evidence="3">
    <location>
        <begin position="1"/>
        <end position="25"/>
    </location>
</feature>
<dbReference type="AlphaFoldDB" id="A0A1Y1JI79"/>
<sequence>MKKSMPFTGSIFLLLSFHFFSPEHAGCIKKHNTLEQDVLSVLTKRLESLYKIKSINNSEILDKEIETLKEKIEELRKNKMEYESKNFNSNLVVNVSKDKGGMGVNNSAHVTDDLVSHETDFIGQGKNKIRGDTEGGETVGDATDDVAVSGDASSPVLPTTNNLESEVGTATRSGEESPPKVPDLDKPVVEAGYLDTKSDTLLQNHRASHGNVSSPSVPAAGQSNISEGRQDELQRVEAGVSNGSEGGERQVPVSGLPPNPGTHEEVSESVATTVDVPTLDAREQSNDSVERGSNVKDVKVKYLDELYDEFLGESRKTGEIHVPTYHSKYNEFREKYEFTMNPVEYEIMKNLFNNTFKKEGHSDSISLVDSLKKALTEEKFQTEFDNFIHGLYGFVKRHNYLSDERMKNVESYKSFLKNALSLLNTVDVK</sequence>
<dbReference type="InterPro" id="IPR024781">
    <property type="entry name" value="MSP_C"/>
</dbReference>